<dbReference type="Pfam" id="PF13166">
    <property type="entry name" value="AAA_13"/>
    <property type="match status" value="1"/>
</dbReference>
<keyword evidence="4" id="KW-1185">Reference proteome</keyword>
<keyword evidence="1" id="KW-0175">Coiled coil</keyword>
<evidence type="ECO:0000256" key="1">
    <source>
        <dbReference type="SAM" id="Coils"/>
    </source>
</evidence>
<proteinExistence type="predicted"/>
<dbReference type="InterPro" id="IPR026866">
    <property type="entry name" value="CR006_AAA"/>
</dbReference>
<dbReference type="KEGG" id="ntg:NSCAC_1668"/>
<feature type="domain" description="Protein CR006 P-loop" evidence="2">
    <location>
        <begin position="5"/>
        <end position="312"/>
    </location>
</feature>
<dbReference type="Proteomes" id="UP000516072">
    <property type="component" value="Chromosome"/>
</dbReference>
<dbReference type="InterPro" id="IPR027417">
    <property type="entry name" value="P-loop_NTPase"/>
</dbReference>
<evidence type="ECO:0000259" key="2">
    <source>
        <dbReference type="Pfam" id="PF13166"/>
    </source>
</evidence>
<name>A0A7G1QBI2_9GAMM</name>
<reference evidence="3 4" key="1">
    <citation type="submission" date="2020-03" db="EMBL/GenBank/DDBJ databases">
        <authorList>
            <person name="Picone N."/>
        </authorList>
    </citation>
    <scope>NUCLEOTIDE SEQUENCE [LARGE SCALE GENOMIC DNA]</scope>
    <source>
        <strain evidence="3">NSCAC1</strain>
    </source>
</reference>
<organism evidence="3 4">
    <name type="scientific">Candidatus Nitrosacidococcus tergens</name>
    <dbReference type="NCBI Taxonomy" id="553981"/>
    <lineage>
        <taxon>Bacteria</taxon>
        <taxon>Pseudomonadati</taxon>
        <taxon>Pseudomonadota</taxon>
        <taxon>Gammaproteobacteria</taxon>
        <taxon>Chromatiales</taxon>
        <taxon>Chromatiaceae</taxon>
        <taxon>Candidatus Nitrosacidococcus</taxon>
    </lineage>
</organism>
<dbReference type="GO" id="GO:0006302">
    <property type="term" value="P:double-strand break repair"/>
    <property type="evidence" value="ECO:0007669"/>
    <property type="project" value="TreeGrafter"/>
</dbReference>
<dbReference type="EMBL" id="LR778175">
    <property type="protein sequence ID" value="CAB1277438.1"/>
    <property type="molecule type" value="Genomic_DNA"/>
</dbReference>
<dbReference type="AlphaFoldDB" id="A0A7G1QBI2"/>
<dbReference type="SUPFAM" id="SSF52540">
    <property type="entry name" value="P-loop containing nucleoside triphosphate hydrolases"/>
    <property type="match status" value="1"/>
</dbReference>
<dbReference type="GO" id="GO:0000731">
    <property type="term" value="P:DNA synthesis involved in DNA repair"/>
    <property type="evidence" value="ECO:0007669"/>
    <property type="project" value="TreeGrafter"/>
</dbReference>
<protein>
    <recommendedName>
        <fullName evidence="2">Protein CR006 P-loop domain-containing protein</fullName>
    </recommendedName>
</protein>
<evidence type="ECO:0000313" key="4">
    <source>
        <dbReference type="Proteomes" id="UP000516072"/>
    </source>
</evidence>
<evidence type="ECO:0000313" key="3">
    <source>
        <dbReference type="EMBL" id="CAB1277438.1"/>
    </source>
</evidence>
<sequence>MVDILNAKKQKTTEKIPFSRSLSNNFQFVLDSINKIIEQHNRKSDNFQDEKDEATKSLKTHYLSEIFDEVKGLVREIEECKKEISRIQNDIEVLNEQITESKNKILSEHKACNTLNKQLQTFLGRNEITFEVAPEGGYVIKRNGIIAKNLSEGEKTAIAFVYFVVHLKDQNFDVTNGIIVVDDPISSLDSNSLHQAFAFLQNAVKGAKQVFIFTHNFNFLRLILNWLKYKPNKKHSRYYMIKNQNEVANGRTAFVSKLDKALIDHESEYHYLFKVLYTFESDDSIASVYHIPNIARKVLDTFLMFRVPSSETSYKKTESCSIFARNDGHNFSRTLQNS</sequence>
<dbReference type="Gene3D" id="3.40.50.300">
    <property type="entry name" value="P-loop containing nucleotide triphosphate hydrolases"/>
    <property type="match status" value="1"/>
</dbReference>
<accession>A0A7G1QBI2</accession>
<feature type="coiled-coil region" evidence="1">
    <location>
        <begin position="30"/>
        <end position="104"/>
    </location>
</feature>
<dbReference type="PANTHER" id="PTHR32182">
    <property type="entry name" value="DNA REPLICATION AND REPAIR PROTEIN RECF"/>
    <property type="match status" value="1"/>
</dbReference>
<dbReference type="PANTHER" id="PTHR32182:SF22">
    <property type="entry name" value="ATP-DEPENDENT ENDONUCLEASE, OLD FAMILY-RELATED"/>
    <property type="match status" value="1"/>
</dbReference>
<gene>
    <name evidence="3" type="ORF">NSCAC_1668</name>
</gene>